<proteinExistence type="predicted"/>
<sequence>MDLNFKLLGTPPMPWFDDDDLNLLTIFLNEMYDDRLEKELLYDLDHWNEKPENDHWNSDEWYLEVNENDTVTIADINDEEEDYDPSVVLPPVTLTITELKEVLLRYRKEIKELRQSRNNV</sequence>
<accession>A0A224X1F2</accession>
<reference evidence="2" key="1">
    <citation type="submission" date="2017-08" db="EMBL/GenBank/DDBJ databases">
        <title>Draft genome sequence of Lactococcus sp. strain Rs-Y01, isolated from the gut of the lower termite Reticulitermes speratus.</title>
        <authorList>
            <person name="Ohkuma M."/>
            <person name="Yuki M."/>
        </authorList>
    </citation>
    <scope>NUCLEOTIDE SEQUENCE [LARGE SCALE GENOMIC DNA]</scope>
    <source>
        <strain evidence="2">Rs-Y01</strain>
    </source>
</reference>
<dbReference type="EMBL" id="BEDT01000001">
    <property type="protein sequence ID" value="GAX46726.1"/>
    <property type="molecule type" value="Genomic_DNA"/>
</dbReference>
<name>A0A224X1F2_9LACT</name>
<evidence type="ECO:0000313" key="1">
    <source>
        <dbReference type="EMBL" id="GAX46726.1"/>
    </source>
</evidence>
<organism evidence="1 2">
    <name type="scientific">Pseudolactococcus reticulitermitis</name>
    <dbReference type="NCBI Taxonomy" id="2025039"/>
    <lineage>
        <taxon>Bacteria</taxon>
        <taxon>Bacillati</taxon>
        <taxon>Bacillota</taxon>
        <taxon>Bacilli</taxon>
        <taxon>Lactobacillales</taxon>
        <taxon>Streptococcaceae</taxon>
        <taxon>Pseudolactococcus</taxon>
    </lineage>
</organism>
<dbReference type="AlphaFoldDB" id="A0A224X1F2"/>
<evidence type="ECO:0000313" key="2">
    <source>
        <dbReference type="Proteomes" id="UP000218689"/>
    </source>
</evidence>
<protein>
    <submittedName>
        <fullName evidence="1">Uncharacterized protein</fullName>
    </submittedName>
</protein>
<dbReference type="Proteomes" id="UP000218689">
    <property type="component" value="Unassembled WGS sequence"/>
</dbReference>
<dbReference type="RefSeq" id="WP_094783800.1">
    <property type="nucleotide sequence ID" value="NZ_BEDT01000001.1"/>
</dbReference>
<comment type="caution">
    <text evidence="1">The sequence shown here is derived from an EMBL/GenBank/DDBJ whole genome shotgun (WGS) entry which is preliminary data.</text>
</comment>
<gene>
    <name evidence="1" type="ORF">RsY01_305</name>
</gene>
<keyword evidence="2" id="KW-1185">Reference proteome</keyword>